<evidence type="ECO:0000313" key="2">
    <source>
        <dbReference type="Proteomes" id="UP000002169"/>
    </source>
</evidence>
<dbReference type="AlphaFoldDB" id="B1KAF4"/>
<dbReference type="EMBL" id="CP000960">
    <property type="protein sequence ID" value="ACA95201.1"/>
    <property type="molecule type" value="Genomic_DNA"/>
</dbReference>
<evidence type="ECO:0000313" key="1">
    <source>
        <dbReference type="EMBL" id="ACA95201.1"/>
    </source>
</evidence>
<dbReference type="KEGG" id="bcm:Bcenmc03_6080"/>
<dbReference type="Proteomes" id="UP000002169">
    <property type="component" value="Chromosome 3"/>
</dbReference>
<evidence type="ECO:0008006" key="3">
    <source>
        <dbReference type="Google" id="ProtNLM"/>
    </source>
</evidence>
<dbReference type="HOGENOM" id="CLU_147213_0_0_4"/>
<accession>B1KAF4</accession>
<name>B1KAF4_BURO0</name>
<reference evidence="2" key="1">
    <citation type="submission" date="2008-02" db="EMBL/GenBank/DDBJ databases">
        <title>Complete sequence of chromosome 3 of Burkholderia cenocepacia MC0-3.</title>
        <authorList>
            <person name="Copeland A."/>
            <person name="Lucas S."/>
            <person name="Lapidus A."/>
            <person name="Barry K."/>
            <person name="Bruce D."/>
            <person name="Goodwin L."/>
            <person name="Glavina del Rio T."/>
            <person name="Dalin E."/>
            <person name="Tice H."/>
            <person name="Pitluck S."/>
            <person name="Chain P."/>
            <person name="Malfatti S."/>
            <person name="Shin M."/>
            <person name="Vergez L."/>
            <person name="Schmutz J."/>
            <person name="Larimer F."/>
            <person name="Land M."/>
            <person name="Hauser L."/>
            <person name="Kyrpides N."/>
            <person name="Mikhailova N."/>
            <person name="Tiedje J."/>
            <person name="Richardson P."/>
        </authorList>
    </citation>
    <scope>NUCLEOTIDE SEQUENCE [LARGE SCALE GENOMIC DNA]</scope>
    <source>
        <strain evidence="2">MC0-3</strain>
    </source>
</reference>
<gene>
    <name evidence="1" type="ordered locus">Bcenmc03_6080</name>
</gene>
<organism evidence="1 2">
    <name type="scientific">Burkholderia orbicola (strain MC0-3)</name>
    <dbReference type="NCBI Taxonomy" id="406425"/>
    <lineage>
        <taxon>Bacteria</taxon>
        <taxon>Pseudomonadati</taxon>
        <taxon>Pseudomonadota</taxon>
        <taxon>Betaproteobacteria</taxon>
        <taxon>Burkholderiales</taxon>
        <taxon>Burkholderiaceae</taxon>
        <taxon>Burkholderia</taxon>
        <taxon>Burkholderia cepacia complex</taxon>
        <taxon>Burkholderia orbicola</taxon>
    </lineage>
</organism>
<proteinExistence type="predicted"/>
<sequence length="148" mass="16018">MPLKTLQRLERAVRCHIVPRGPRTDTGRTTAAGTFPACPSRRRRTIRAASRRDAGVASCVAVNGETSMLTAHEFAALFLAHHAPEQIQIDRDDVVALVEQHLIVLHQDDTSGARRPALTADGLSVLRCVQRHDAAEFHAIGVSDGADA</sequence>
<protein>
    <recommendedName>
        <fullName evidence="3">Preprotein translocase subunit SecA</fullName>
    </recommendedName>
</protein>